<sequence>MENPVDLTIDRIFILKMELKILNFRMIGCSKMTCSCVIKNINRTIMKKKLIFILFGILLMTFNSCENDEQIIYCQEILVLQKLAVNYFDENGNDLLFSNNPEFDVENISIYKESGGQKQEINYGINEETKSISIHLNQAPEEIFFIELEPNVIDEIRFEGILDDTRLPCEEYNIVKLFQNEMEVSYNNELSVWELKK</sequence>
<dbReference type="EMBL" id="PRDK01000004">
    <property type="protein sequence ID" value="MBE8713505.1"/>
    <property type="molecule type" value="Genomic_DNA"/>
</dbReference>
<accession>A0A928YQX3</accession>
<name>A0A928YQX3_9SPHI</name>
<gene>
    <name evidence="1" type="ORF">C4F49_07425</name>
</gene>
<proteinExistence type="predicted"/>
<evidence type="ECO:0000313" key="2">
    <source>
        <dbReference type="Proteomes" id="UP000616201"/>
    </source>
</evidence>
<reference evidence="1" key="1">
    <citation type="submission" date="2018-02" db="EMBL/GenBank/DDBJ databases">
        <authorList>
            <person name="Vasarhelyi B.M."/>
            <person name="Deshmukh S."/>
            <person name="Balint B."/>
            <person name="Kukolya J."/>
        </authorList>
    </citation>
    <scope>NUCLEOTIDE SEQUENCE</scope>
    <source>
        <strain evidence="1">KB22</strain>
    </source>
</reference>
<dbReference type="Proteomes" id="UP000616201">
    <property type="component" value="Unassembled WGS sequence"/>
</dbReference>
<keyword evidence="2" id="KW-1185">Reference proteome</keyword>
<organism evidence="1 2">
    <name type="scientific">Sphingobacterium hungaricum</name>
    <dbReference type="NCBI Taxonomy" id="2082723"/>
    <lineage>
        <taxon>Bacteria</taxon>
        <taxon>Pseudomonadati</taxon>
        <taxon>Bacteroidota</taxon>
        <taxon>Sphingobacteriia</taxon>
        <taxon>Sphingobacteriales</taxon>
        <taxon>Sphingobacteriaceae</taxon>
        <taxon>Sphingobacterium</taxon>
    </lineage>
</organism>
<protein>
    <submittedName>
        <fullName evidence="1">Uncharacterized protein</fullName>
    </submittedName>
</protein>
<comment type="caution">
    <text evidence="1">The sequence shown here is derived from an EMBL/GenBank/DDBJ whole genome shotgun (WGS) entry which is preliminary data.</text>
</comment>
<evidence type="ECO:0000313" key="1">
    <source>
        <dbReference type="EMBL" id="MBE8713505.1"/>
    </source>
</evidence>
<dbReference type="AlphaFoldDB" id="A0A928YQX3"/>